<dbReference type="EMBL" id="CALNXJ010000081">
    <property type="protein sequence ID" value="CAH3161729.1"/>
    <property type="molecule type" value="Genomic_DNA"/>
</dbReference>
<dbReference type="PANTHER" id="PTHR46670:SF3">
    <property type="entry name" value="ENDONUCLEASE_EXONUCLEASE_PHOSPHATASE DOMAIN-CONTAINING PROTEIN"/>
    <property type="match status" value="1"/>
</dbReference>
<evidence type="ECO:0000313" key="2">
    <source>
        <dbReference type="Proteomes" id="UP001159428"/>
    </source>
</evidence>
<dbReference type="PANTHER" id="PTHR46670">
    <property type="entry name" value="ENDO/EXONUCLEASE/PHOSPHATASE DOMAIN-CONTAINING PROTEIN"/>
    <property type="match status" value="1"/>
</dbReference>
<organism evidence="1 2">
    <name type="scientific">Pocillopora meandrina</name>
    <dbReference type="NCBI Taxonomy" id="46732"/>
    <lineage>
        <taxon>Eukaryota</taxon>
        <taxon>Metazoa</taxon>
        <taxon>Cnidaria</taxon>
        <taxon>Anthozoa</taxon>
        <taxon>Hexacorallia</taxon>
        <taxon>Scleractinia</taxon>
        <taxon>Astrocoeniina</taxon>
        <taxon>Pocilloporidae</taxon>
        <taxon>Pocillopora</taxon>
    </lineage>
</organism>
<proteinExistence type="predicted"/>
<dbReference type="Proteomes" id="UP001159428">
    <property type="component" value="Unassembled WGS sequence"/>
</dbReference>
<evidence type="ECO:0008006" key="3">
    <source>
        <dbReference type="Google" id="ProtNLM"/>
    </source>
</evidence>
<keyword evidence="2" id="KW-1185">Reference proteome</keyword>
<comment type="caution">
    <text evidence="1">The sequence shown here is derived from an EMBL/GenBank/DDBJ whole genome shotgun (WGS) entry which is preliminary data.</text>
</comment>
<accession>A0AAU9XYD2</accession>
<reference evidence="1 2" key="1">
    <citation type="submission" date="2022-05" db="EMBL/GenBank/DDBJ databases">
        <authorList>
            <consortium name="Genoscope - CEA"/>
            <person name="William W."/>
        </authorList>
    </citation>
    <scope>NUCLEOTIDE SEQUENCE [LARGE SCALE GENOMIC DNA]</scope>
</reference>
<evidence type="ECO:0000313" key="1">
    <source>
        <dbReference type="EMBL" id="CAH3161729.1"/>
    </source>
</evidence>
<gene>
    <name evidence="1" type="ORF">PMEA_00033897</name>
</gene>
<protein>
    <recommendedName>
        <fullName evidence="3">Endonuclease/exonuclease/phosphatase domain-containing protein</fullName>
    </recommendedName>
</protein>
<name>A0AAU9XYD2_9CNID</name>
<dbReference type="AlphaFoldDB" id="A0AAU9XYD2"/>
<sequence length="65" mass="7485">MCPEALVISGDFNLHLDDLRDNDTKKFMDLLETFSLSQHVSGPTHLSVSYWFLTTSFVMQKTDFL</sequence>